<name>A0A0V1GZD3_TRIPS</name>
<evidence type="ECO:0000313" key="4">
    <source>
        <dbReference type="Proteomes" id="UP000054826"/>
    </source>
</evidence>
<proteinExistence type="predicted"/>
<reference evidence="3 4" key="1">
    <citation type="submission" date="2015-01" db="EMBL/GenBank/DDBJ databases">
        <title>Evolution of Trichinella species and genotypes.</title>
        <authorList>
            <person name="Korhonen P.K."/>
            <person name="Edoardo P."/>
            <person name="Giuseppe L.R."/>
            <person name="Gasser R.B."/>
        </authorList>
    </citation>
    <scope>NUCLEOTIDE SEQUENCE [LARGE SCALE GENOMIC DNA]</scope>
    <source>
        <strain evidence="2">ISS176</strain>
        <strain evidence="1">ISS588</strain>
    </source>
</reference>
<accession>A0A0V1GZD3</accession>
<evidence type="ECO:0000313" key="3">
    <source>
        <dbReference type="Proteomes" id="UP000054805"/>
    </source>
</evidence>
<keyword evidence="3" id="KW-1185">Reference proteome</keyword>
<protein>
    <submittedName>
        <fullName evidence="1">Uncharacterized protein</fullName>
    </submittedName>
</protein>
<dbReference type="EMBL" id="JYDS01000525">
    <property type="protein sequence ID" value="KRZ03643.1"/>
    <property type="molecule type" value="Genomic_DNA"/>
</dbReference>
<dbReference type="Proteomes" id="UP000054805">
    <property type="component" value="Unassembled WGS sequence"/>
</dbReference>
<organism evidence="1 3">
    <name type="scientific">Trichinella pseudospiralis</name>
    <name type="common">Parasitic roundworm</name>
    <dbReference type="NCBI Taxonomy" id="6337"/>
    <lineage>
        <taxon>Eukaryota</taxon>
        <taxon>Metazoa</taxon>
        <taxon>Ecdysozoa</taxon>
        <taxon>Nematoda</taxon>
        <taxon>Enoplea</taxon>
        <taxon>Dorylaimia</taxon>
        <taxon>Trichinellida</taxon>
        <taxon>Trichinellidae</taxon>
        <taxon>Trichinella</taxon>
    </lineage>
</organism>
<evidence type="ECO:0000313" key="2">
    <source>
        <dbReference type="EMBL" id="KRZ24478.1"/>
    </source>
</evidence>
<dbReference type="EMBL" id="JYDV01000219">
    <property type="protein sequence ID" value="KRZ24478.1"/>
    <property type="molecule type" value="Genomic_DNA"/>
</dbReference>
<dbReference type="Proteomes" id="UP000054826">
    <property type="component" value="Unassembled WGS sequence"/>
</dbReference>
<gene>
    <name evidence="1" type="ORF">T4B_13893</name>
    <name evidence="2" type="ORF">T4C_1093</name>
</gene>
<evidence type="ECO:0000313" key="1">
    <source>
        <dbReference type="EMBL" id="KRZ03643.1"/>
    </source>
</evidence>
<dbReference type="AlphaFoldDB" id="A0A0V1GZD3"/>
<comment type="caution">
    <text evidence="1">The sequence shown here is derived from an EMBL/GenBank/DDBJ whole genome shotgun (WGS) entry which is preliminary data.</text>
</comment>
<sequence>MEKLFDSVLASTPIGIRLSIFTTILKIAAEYCATVDPGFHCGRIRRDGQEMVVMALVSHESEWSDIEAGLYLTKCRPQFLFVKQGLPKDLTQPFLIKRTKHCQ</sequence>